<keyword evidence="3" id="KW-1185">Reference proteome</keyword>
<accession>A0AAN6Q8V6</accession>
<dbReference type="Proteomes" id="UP001305647">
    <property type="component" value="Unassembled WGS sequence"/>
</dbReference>
<evidence type="ECO:0000256" key="1">
    <source>
        <dbReference type="SAM" id="MobiDB-lite"/>
    </source>
</evidence>
<reference evidence="2" key="2">
    <citation type="submission" date="2023-05" db="EMBL/GenBank/DDBJ databases">
        <authorList>
            <consortium name="Lawrence Berkeley National Laboratory"/>
            <person name="Steindorff A."/>
            <person name="Hensen N."/>
            <person name="Bonometti L."/>
            <person name="Westerberg I."/>
            <person name="Brannstrom I.O."/>
            <person name="Guillou S."/>
            <person name="Cros-Aarteil S."/>
            <person name="Calhoun S."/>
            <person name="Haridas S."/>
            <person name="Kuo A."/>
            <person name="Mondo S."/>
            <person name="Pangilinan J."/>
            <person name="Riley R."/>
            <person name="Labutti K."/>
            <person name="Andreopoulos B."/>
            <person name="Lipzen A."/>
            <person name="Chen C."/>
            <person name="Yanf M."/>
            <person name="Daum C."/>
            <person name="Ng V."/>
            <person name="Clum A."/>
            <person name="Ohm R."/>
            <person name="Martin F."/>
            <person name="Silar P."/>
            <person name="Natvig D."/>
            <person name="Lalanne C."/>
            <person name="Gautier V."/>
            <person name="Ament-Velasquez S.L."/>
            <person name="Kruys A."/>
            <person name="Hutchinson M.I."/>
            <person name="Powell A.J."/>
            <person name="Barry K."/>
            <person name="Miller A.N."/>
            <person name="Grigoriev I.V."/>
            <person name="Debuchy R."/>
            <person name="Gladieux P."/>
            <person name="Thoren M.H."/>
            <person name="Johannesson H."/>
        </authorList>
    </citation>
    <scope>NUCLEOTIDE SEQUENCE</scope>
    <source>
        <strain evidence="2">CBS 757.83</strain>
    </source>
</reference>
<organism evidence="2 3">
    <name type="scientific">Parathielavia hyrcaniae</name>
    <dbReference type="NCBI Taxonomy" id="113614"/>
    <lineage>
        <taxon>Eukaryota</taxon>
        <taxon>Fungi</taxon>
        <taxon>Dikarya</taxon>
        <taxon>Ascomycota</taxon>
        <taxon>Pezizomycotina</taxon>
        <taxon>Sordariomycetes</taxon>
        <taxon>Sordariomycetidae</taxon>
        <taxon>Sordariales</taxon>
        <taxon>Chaetomiaceae</taxon>
        <taxon>Parathielavia</taxon>
    </lineage>
</organism>
<feature type="region of interest" description="Disordered" evidence="1">
    <location>
        <begin position="112"/>
        <end position="154"/>
    </location>
</feature>
<dbReference type="AlphaFoldDB" id="A0AAN6Q8V6"/>
<sequence>MASRSLRFLDHDQRPFLSVREQYQEDNTKLEPPHQCPEQVLWRVCLSELQAEGCQRMRRRRERFRFSSVPSSWRRRQRVLVEAPAEDGLEMVERKVEETSPPPSQSLFLSSLQQPSKTHTQNNFSFSKQTPNQSTCLPLRFPRPTSTPTALSCK</sequence>
<evidence type="ECO:0000313" key="3">
    <source>
        <dbReference type="Proteomes" id="UP001305647"/>
    </source>
</evidence>
<gene>
    <name evidence="2" type="ORF">N658DRAFT_234199</name>
</gene>
<feature type="compositionally biased region" description="Polar residues" evidence="1">
    <location>
        <begin position="117"/>
        <end position="136"/>
    </location>
</feature>
<protein>
    <submittedName>
        <fullName evidence="2">Uncharacterized protein</fullName>
    </submittedName>
</protein>
<dbReference type="EMBL" id="MU863627">
    <property type="protein sequence ID" value="KAK4103880.1"/>
    <property type="molecule type" value="Genomic_DNA"/>
</dbReference>
<evidence type="ECO:0000313" key="2">
    <source>
        <dbReference type="EMBL" id="KAK4103880.1"/>
    </source>
</evidence>
<feature type="compositionally biased region" description="Polar residues" evidence="1">
    <location>
        <begin position="144"/>
        <end position="154"/>
    </location>
</feature>
<reference evidence="2" key="1">
    <citation type="journal article" date="2023" name="Mol. Phylogenet. Evol.">
        <title>Genome-scale phylogeny and comparative genomics of the fungal order Sordariales.</title>
        <authorList>
            <person name="Hensen N."/>
            <person name="Bonometti L."/>
            <person name="Westerberg I."/>
            <person name="Brannstrom I.O."/>
            <person name="Guillou S."/>
            <person name="Cros-Aarteil S."/>
            <person name="Calhoun S."/>
            <person name="Haridas S."/>
            <person name="Kuo A."/>
            <person name="Mondo S."/>
            <person name="Pangilinan J."/>
            <person name="Riley R."/>
            <person name="LaButti K."/>
            <person name="Andreopoulos B."/>
            <person name="Lipzen A."/>
            <person name="Chen C."/>
            <person name="Yan M."/>
            <person name="Daum C."/>
            <person name="Ng V."/>
            <person name="Clum A."/>
            <person name="Steindorff A."/>
            <person name="Ohm R.A."/>
            <person name="Martin F."/>
            <person name="Silar P."/>
            <person name="Natvig D.O."/>
            <person name="Lalanne C."/>
            <person name="Gautier V."/>
            <person name="Ament-Velasquez S.L."/>
            <person name="Kruys A."/>
            <person name="Hutchinson M.I."/>
            <person name="Powell A.J."/>
            <person name="Barry K."/>
            <person name="Miller A.N."/>
            <person name="Grigoriev I.V."/>
            <person name="Debuchy R."/>
            <person name="Gladieux P."/>
            <person name="Hiltunen Thoren M."/>
            <person name="Johannesson H."/>
        </authorList>
    </citation>
    <scope>NUCLEOTIDE SEQUENCE</scope>
    <source>
        <strain evidence="2">CBS 757.83</strain>
    </source>
</reference>
<name>A0AAN6Q8V6_9PEZI</name>
<comment type="caution">
    <text evidence="2">The sequence shown here is derived from an EMBL/GenBank/DDBJ whole genome shotgun (WGS) entry which is preliminary data.</text>
</comment>
<proteinExistence type="predicted"/>